<reference evidence="2" key="1">
    <citation type="journal article" date="2019" name="Int. J. Syst. Evol. Microbiol.">
        <title>The Global Catalogue of Microorganisms (GCM) 10K type strain sequencing project: providing services to taxonomists for standard genome sequencing and annotation.</title>
        <authorList>
            <consortium name="The Broad Institute Genomics Platform"/>
            <consortium name="The Broad Institute Genome Sequencing Center for Infectious Disease"/>
            <person name="Wu L."/>
            <person name="Ma J."/>
        </authorList>
    </citation>
    <scope>NUCLEOTIDE SEQUENCE [LARGE SCALE GENOMIC DNA]</scope>
    <source>
        <strain evidence="2">CGMCC 1.12849</strain>
    </source>
</reference>
<evidence type="ECO:0000313" key="2">
    <source>
        <dbReference type="Proteomes" id="UP001595884"/>
    </source>
</evidence>
<comment type="caution">
    <text evidence="1">The sequence shown here is derived from an EMBL/GenBank/DDBJ whole genome shotgun (WGS) entry which is preliminary data.</text>
</comment>
<proteinExistence type="predicted"/>
<gene>
    <name evidence="1" type="ORF">ACFO7V_17870</name>
</gene>
<name>A0ABV9MPV1_9MICC</name>
<sequence>MTTKEAADFLEVTPEAVRKMLKNSRLEQAGVAGRTILLDADSVHRVKREGKRSGRLWTQQTAWAALFLLSGKKVTWLSSSELWRLRKRLATVSAEEFQQLARNRATSRRFRGSDSAKQMLSKVIALTGTGLLEDPRIANSFDLATGTGALEGYAKTGFIDKNAKKLGLREDPTGDILIRELNFVLPLNDGHVPIAAVAVDLQDAHSTRERSAGRAKLEELLHAQ</sequence>
<evidence type="ECO:0000313" key="1">
    <source>
        <dbReference type="EMBL" id="MFC4717992.1"/>
    </source>
</evidence>
<accession>A0ABV9MPV1</accession>
<protein>
    <submittedName>
        <fullName evidence="1">DNA-binding protein</fullName>
    </submittedName>
</protein>
<keyword evidence="1" id="KW-0238">DNA-binding</keyword>
<dbReference type="GO" id="GO:0003677">
    <property type="term" value="F:DNA binding"/>
    <property type="evidence" value="ECO:0007669"/>
    <property type="project" value="UniProtKB-KW"/>
</dbReference>
<dbReference type="Proteomes" id="UP001595884">
    <property type="component" value="Unassembled WGS sequence"/>
</dbReference>
<dbReference type="RefSeq" id="WP_346058958.1">
    <property type="nucleotide sequence ID" value="NZ_BAAAVQ010000020.1"/>
</dbReference>
<keyword evidence="2" id="KW-1185">Reference proteome</keyword>
<dbReference type="EMBL" id="JBHSHE010000090">
    <property type="protein sequence ID" value="MFC4717992.1"/>
    <property type="molecule type" value="Genomic_DNA"/>
</dbReference>
<organism evidence="1 2">
    <name type="scientific">Glutamicibacter bergerei</name>
    <dbReference type="NCBI Taxonomy" id="256702"/>
    <lineage>
        <taxon>Bacteria</taxon>
        <taxon>Bacillati</taxon>
        <taxon>Actinomycetota</taxon>
        <taxon>Actinomycetes</taxon>
        <taxon>Micrococcales</taxon>
        <taxon>Micrococcaceae</taxon>
        <taxon>Glutamicibacter</taxon>
    </lineage>
</organism>